<dbReference type="GO" id="GO:0007264">
    <property type="term" value="P:small GTPase-mediated signal transduction"/>
    <property type="evidence" value="ECO:0007669"/>
    <property type="project" value="InterPro"/>
</dbReference>
<evidence type="ECO:0000256" key="2">
    <source>
        <dbReference type="ARBA" id="ARBA00023134"/>
    </source>
</evidence>
<dbReference type="EMBL" id="DS022309">
    <property type="protein sequence ID" value="OAJ43038.1"/>
    <property type="molecule type" value="Genomic_DNA"/>
</dbReference>
<evidence type="ECO:0000313" key="5">
    <source>
        <dbReference type="Proteomes" id="UP000077115"/>
    </source>
</evidence>
<evidence type="ECO:0000256" key="3">
    <source>
        <dbReference type="SAM" id="MobiDB-lite"/>
    </source>
</evidence>
<dbReference type="STRING" id="403673.A0A177WSC9"/>
<feature type="region of interest" description="Disordered" evidence="3">
    <location>
        <begin position="571"/>
        <end position="603"/>
    </location>
</feature>
<dbReference type="PROSITE" id="PS51419">
    <property type="entry name" value="RAB"/>
    <property type="match status" value="1"/>
</dbReference>
<dbReference type="Proteomes" id="UP000077115">
    <property type="component" value="Unassembled WGS sequence"/>
</dbReference>
<keyword evidence="1" id="KW-0547">Nucleotide-binding</keyword>
<dbReference type="GO" id="GO:0005525">
    <property type="term" value="F:GTP binding"/>
    <property type="evidence" value="ECO:0007669"/>
    <property type="project" value="UniProtKB-KW"/>
</dbReference>
<dbReference type="eggNOG" id="KOG0393">
    <property type="taxonomic scope" value="Eukaryota"/>
</dbReference>
<dbReference type="CDD" id="cd00157">
    <property type="entry name" value="Rho"/>
    <property type="match status" value="1"/>
</dbReference>
<feature type="compositionally biased region" description="Polar residues" evidence="3">
    <location>
        <begin position="571"/>
        <end position="596"/>
    </location>
</feature>
<dbReference type="PRINTS" id="PR00449">
    <property type="entry name" value="RASTRNSFRMNG"/>
</dbReference>
<dbReference type="Pfam" id="PF00071">
    <property type="entry name" value="Ras"/>
    <property type="match status" value="1"/>
</dbReference>
<dbReference type="SMART" id="SM00174">
    <property type="entry name" value="RHO"/>
    <property type="match status" value="1"/>
</dbReference>
<evidence type="ECO:0000313" key="4">
    <source>
        <dbReference type="EMBL" id="OAJ43038.1"/>
    </source>
</evidence>
<reference evidence="4 5" key="1">
    <citation type="submission" date="2006-10" db="EMBL/GenBank/DDBJ databases">
        <title>The Genome Sequence of Batrachochytrium dendrobatidis JEL423.</title>
        <authorList>
            <consortium name="The Broad Institute Genome Sequencing Platform"/>
            <person name="Birren B."/>
            <person name="Lander E."/>
            <person name="Galagan J."/>
            <person name="Cuomo C."/>
            <person name="Devon K."/>
            <person name="Jaffe D."/>
            <person name="Butler J."/>
            <person name="Alvarez P."/>
            <person name="Gnerre S."/>
            <person name="Grabherr M."/>
            <person name="Kleber M."/>
            <person name="Mauceli E."/>
            <person name="Brockman W."/>
            <person name="Young S."/>
            <person name="LaButti K."/>
            <person name="Sykes S."/>
            <person name="DeCaprio D."/>
            <person name="Crawford M."/>
            <person name="Koehrsen M."/>
            <person name="Engels R."/>
            <person name="Montgomery P."/>
            <person name="Pearson M."/>
            <person name="Howarth C."/>
            <person name="Larson L."/>
            <person name="White J."/>
            <person name="O'Leary S."/>
            <person name="Kodira C."/>
            <person name="Zeng Q."/>
            <person name="Yandava C."/>
            <person name="Alvarado L."/>
            <person name="Longcore J."/>
            <person name="James T."/>
        </authorList>
    </citation>
    <scope>NUCLEOTIDE SEQUENCE [LARGE SCALE GENOMIC DNA]</scope>
    <source>
        <strain evidence="4 5">JEL423</strain>
    </source>
</reference>
<evidence type="ECO:0000256" key="1">
    <source>
        <dbReference type="ARBA" id="ARBA00022741"/>
    </source>
</evidence>
<dbReference type="NCBIfam" id="TIGR00231">
    <property type="entry name" value="small_GTP"/>
    <property type="match status" value="1"/>
</dbReference>
<dbReference type="AlphaFoldDB" id="A0A177WSC9"/>
<accession>A0A177WSC9</accession>
<dbReference type="OrthoDB" id="26014at2759"/>
<sequence>MPVSELVQVMNHMQTQRRIVFVGDEEVGKSAIINVLRQLPCPTYHLATIEDRYSLDNYPNVAIIDTAGASAFDRLRPFSYEGATDVVVCYAVDSHQSFDQVLEKWVPEVRFLCADCPLSLLATKSDLRADETVISRLANLGLAPVTTEQGRQLAASIHADAYYECSAKLDDNVMGFFQAILAHTPRKIGRISLTARARDTDADSMRSVMSFASSTSSEASYTTALIVDSPVDENAHELALSRNQDACKSESSFRNHVDSGTDFTMSDQLDITPTAASSAPDITTTNTLISTTPTQSQFDLTKNTAIQIPKQAANLQRHLYIKSPIGGSLSSLDDGQSKSSPALSLSDLLIESEQMMLNTALLDTITEDEGDTVLNGSTAHLPKAPYASSKTYGGYRQKSASLVSSRVSSGSTVISKLSVTSAPLPPPKNERLADISSKSKRHANIHKLDLDFLESDVFNYDDRGLANSLSTPKSAMPVPTKGALLSDMTVAGDGRDHGDAAIQPLAMPASAVVLDRRASVSHMESQYHAEYNSNSSKRSSGWNRFFGSKKKPASGHGSAGYSYGGATQGYTPNVQGYGSNTHASNQSQQAKRSSIWSMLLGKK</sequence>
<dbReference type="VEuPathDB" id="FungiDB:BDEG_26422"/>
<dbReference type="InterPro" id="IPR005225">
    <property type="entry name" value="Small_GTP-bd"/>
</dbReference>
<organism evidence="4 5">
    <name type="scientific">Batrachochytrium dendrobatidis (strain JEL423)</name>
    <dbReference type="NCBI Taxonomy" id="403673"/>
    <lineage>
        <taxon>Eukaryota</taxon>
        <taxon>Fungi</taxon>
        <taxon>Fungi incertae sedis</taxon>
        <taxon>Chytridiomycota</taxon>
        <taxon>Chytridiomycota incertae sedis</taxon>
        <taxon>Chytridiomycetes</taxon>
        <taxon>Rhizophydiales</taxon>
        <taxon>Rhizophydiales incertae sedis</taxon>
        <taxon>Batrachochytrium</taxon>
    </lineage>
</organism>
<name>A0A177WSC9_BATDL</name>
<dbReference type="SMART" id="SM00173">
    <property type="entry name" value="RAS"/>
    <property type="match status" value="1"/>
</dbReference>
<dbReference type="SMART" id="SM00175">
    <property type="entry name" value="RAB"/>
    <property type="match status" value="1"/>
</dbReference>
<dbReference type="PANTHER" id="PTHR24072">
    <property type="entry name" value="RHO FAMILY GTPASE"/>
    <property type="match status" value="1"/>
</dbReference>
<dbReference type="PROSITE" id="PS51420">
    <property type="entry name" value="RHO"/>
    <property type="match status" value="1"/>
</dbReference>
<dbReference type="InterPro" id="IPR003578">
    <property type="entry name" value="Small_GTPase_Rho"/>
</dbReference>
<gene>
    <name evidence="4" type="ORF">BDEG_26422</name>
</gene>
<protein>
    <submittedName>
        <fullName evidence="4">Uncharacterized protein</fullName>
    </submittedName>
</protein>
<reference evidence="4 5" key="2">
    <citation type="submission" date="2016-05" db="EMBL/GenBank/DDBJ databases">
        <title>Lineage-specific infection strategies underlie the spectrum of fungal disease in amphibians.</title>
        <authorList>
            <person name="Cuomo C.A."/>
            <person name="Farrer R.A."/>
            <person name="James T."/>
            <person name="Longcore J."/>
            <person name="Birren B."/>
        </authorList>
    </citation>
    <scope>NUCLEOTIDE SEQUENCE [LARGE SCALE GENOMIC DNA]</scope>
    <source>
        <strain evidence="4 5">JEL423</strain>
    </source>
</reference>
<dbReference type="GO" id="GO:0003924">
    <property type="term" value="F:GTPase activity"/>
    <property type="evidence" value="ECO:0007669"/>
    <property type="project" value="InterPro"/>
</dbReference>
<dbReference type="SUPFAM" id="SSF52540">
    <property type="entry name" value="P-loop containing nucleoside triphosphate hydrolases"/>
    <property type="match status" value="1"/>
</dbReference>
<keyword evidence="2" id="KW-0342">GTP-binding</keyword>
<proteinExistence type="predicted"/>
<dbReference type="InterPro" id="IPR001806">
    <property type="entry name" value="Small_GTPase"/>
</dbReference>
<dbReference type="InterPro" id="IPR027417">
    <property type="entry name" value="P-loop_NTPase"/>
</dbReference>
<dbReference type="Gene3D" id="3.40.50.300">
    <property type="entry name" value="P-loop containing nucleotide triphosphate hydrolases"/>
    <property type="match status" value="1"/>
</dbReference>